<accession>A0ABP9RKN6</accession>
<keyword evidence="3" id="KW-1185">Reference proteome</keyword>
<name>A0ABP9RKN6_9ACTN</name>
<proteinExistence type="predicted"/>
<organism evidence="2 3">
    <name type="scientific">Rugosimonospora acidiphila</name>
    <dbReference type="NCBI Taxonomy" id="556531"/>
    <lineage>
        <taxon>Bacteria</taxon>
        <taxon>Bacillati</taxon>
        <taxon>Actinomycetota</taxon>
        <taxon>Actinomycetes</taxon>
        <taxon>Micromonosporales</taxon>
        <taxon>Micromonosporaceae</taxon>
        <taxon>Rugosimonospora</taxon>
    </lineage>
</organism>
<sequence length="226" mass="24256">MTVTAVVPPVDLSRSRPRPIVEPVPSRLPTPGTTSTALAHAPVGQHGLAEAVLAWQHLRPRGAEAERLAEAMARGATAPAYLPIAYPENDLVATRLVRVLTGLTWAFVADGPERPWVGVARADYHRVGRALTGTWRRYRRDFTELPATAADPTAAVALWRMALLLGNATGGRAFVLHIPVRYAADMLCQAAHTLGVTAATDPCPRGRRTVTVCSAADVRRLLTLAI</sequence>
<evidence type="ECO:0000256" key="1">
    <source>
        <dbReference type="SAM" id="MobiDB-lite"/>
    </source>
</evidence>
<comment type="caution">
    <text evidence="2">The sequence shown here is derived from an EMBL/GenBank/DDBJ whole genome shotgun (WGS) entry which is preliminary data.</text>
</comment>
<protein>
    <submittedName>
        <fullName evidence="2">Uncharacterized protein</fullName>
    </submittedName>
</protein>
<feature type="region of interest" description="Disordered" evidence="1">
    <location>
        <begin position="14"/>
        <end position="35"/>
    </location>
</feature>
<evidence type="ECO:0000313" key="3">
    <source>
        <dbReference type="Proteomes" id="UP001501570"/>
    </source>
</evidence>
<evidence type="ECO:0000313" key="2">
    <source>
        <dbReference type="EMBL" id="GAA5179138.1"/>
    </source>
</evidence>
<dbReference type="Proteomes" id="UP001501570">
    <property type="component" value="Unassembled WGS sequence"/>
</dbReference>
<dbReference type="EMBL" id="BAABJQ010000002">
    <property type="protein sequence ID" value="GAA5179138.1"/>
    <property type="molecule type" value="Genomic_DNA"/>
</dbReference>
<dbReference type="RefSeq" id="WP_345626217.1">
    <property type="nucleotide sequence ID" value="NZ_BAABJQ010000002.1"/>
</dbReference>
<gene>
    <name evidence="2" type="ORF">GCM10023322_08250</name>
</gene>
<reference evidence="3" key="1">
    <citation type="journal article" date="2019" name="Int. J. Syst. Evol. Microbiol.">
        <title>The Global Catalogue of Microorganisms (GCM) 10K type strain sequencing project: providing services to taxonomists for standard genome sequencing and annotation.</title>
        <authorList>
            <consortium name="The Broad Institute Genomics Platform"/>
            <consortium name="The Broad Institute Genome Sequencing Center for Infectious Disease"/>
            <person name="Wu L."/>
            <person name="Ma J."/>
        </authorList>
    </citation>
    <scope>NUCLEOTIDE SEQUENCE [LARGE SCALE GENOMIC DNA]</scope>
    <source>
        <strain evidence="3">JCM 18304</strain>
    </source>
</reference>